<proteinExistence type="predicted"/>
<dbReference type="EMBL" id="LAZR01033358">
    <property type="protein sequence ID" value="KKL48312.1"/>
    <property type="molecule type" value="Genomic_DNA"/>
</dbReference>
<dbReference type="AlphaFoldDB" id="A0A0F9FB73"/>
<accession>A0A0F9FB73</accession>
<name>A0A0F9FB73_9ZZZZ</name>
<protein>
    <submittedName>
        <fullName evidence="1">Uncharacterized protein</fullName>
    </submittedName>
</protein>
<reference evidence="1" key="1">
    <citation type="journal article" date="2015" name="Nature">
        <title>Complex archaea that bridge the gap between prokaryotes and eukaryotes.</title>
        <authorList>
            <person name="Spang A."/>
            <person name="Saw J.H."/>
            <person name="Jorgensen S.L."/>
            <person name="Zaremba-Niedzwiedzka K."/>
            <person name="Martijn J."/>
            <person name="Lind A.E."/>
            <person name="van Eijk R."/>
            <person name="Schleper C."/>
            <person name="Guy L."/>
            <person name="Ettema T.J."/>
        </authorList>
    </citation>
    <scope>NUCLEOTIDE SEQUENCE</scope>
</reference>
<evidence type="ECO:0000313" key="1">
    <source>
        <dbReference type="EMBL" id="KKL48312.1"/>
    </source>
</evidence>
<sequence length="165" mass="17436">GDKKTWKAQYNSGVSVVPVEKTIVNANGMVELSGETVYGYRITGPAHGKIFMLGQSVFVGDAENANNCAVCLESEGGVTVTIPGVVTAIMDGWEFTVIHNFTAGSSSATSPFVVYAGGLPIVDISATTPYPGNTNLDPDAVGDSITFIADYDSEVSYWVKSYHIQ</sequence>
<comment type="caution">
    <text evidence="1">The sequence shown here is derived from an EMBL/GenBank/DDBJ whole genome shotgun (WGS) entry which is preliminary data.</text>
</comment>
<organism evidence="1">
    <name type="scientific">marine sediment metagenome</name>
    <dbReference type="NCBI Taxonomy" id="412755"/>
    <lineage>
        <taxon>unclassified sequences</taxon>
        <taxon>metagenomes</taxon>
        <taxon>ecological metagenomes</taxon>
    </lineage>
</organism>
<feature type="non-terminal residue" evidence="1">
    <location>
        <position position="1"/>
    </location>
</feature>
<gene>
    <name evidence="1" type="ORF">LCGC14_2326790</name>
</gene>